<dbReference type="RefSeq" id="WP_152805419.1">
    <property type="nucleotide sequence ID" value="NZ_WHNX01000023.1"/>
</dbReference>
<organism evidence="7 8">
    <name type="scientific">Alkalibaculum sporogenes</name>
    <dbReference type="NCBI Taxonomy" id="2655001"/>
    <lineage>
        <taxon>Bacteria</taxon>
        <taxon>Bacillati</taxon>
        <taxon>Bacillota</taxon>
        <taxon>Clostridia</taxon>
        <taxon>Eubacteriales</taxon>
        <taxon>Eubacteriaceae</taxon>
        <taxon>Alkalibaculum</taxon>
    </lineage>
</organism>
<keyword evidence="2 5" id="KW-0812">Transmembrane</keyword>
<sequence length="383" mass="43446">MLDIGILATIGTPYLAVIPSIVTSYIIYKRKIPIILNPFNLGMILLFFWSFYSGLINKSTYSTLGSFGILMFLSLNIYLQHILSSESKVEVFLLKVWKYSLIAGVLGIVEKIASLFYDMTWISDLFYKGPYIPSIENYRIYSTFGNPNVAGAWFAAMVLLSFYLFEQSTDKNRITRLISIVVFILALISTGSRGATLGLEFAILVYAIFMKNKKSRVLLICTFGIVLMLALLSPEINHSLNSRDDIWLQSINLFLQKPLTGFGMFGILDNIQKTHSHNIWISMLAMFGIVGFGLYLWIKLYIFKSFIMLYRQGIKSLPLLASIQALVIGHGVVDFVMMTPQGGLIFFATSSIIIGLSKKYAVYPELVFEDMGYYRRLNYKKNQ</sequence>
<keyword evidence="4 5" id="KW-0472">Membrane</keyword>
<feature type="transmembrane region" description="Helical" evidence="5">
    <location>
        <begin position="99"/>
        <end position="117"/>
    </location>
</feature>
<gene>
    <name evidence="7" type="ORF">GC105_12835</name>
</gene>
<evidence type="ECO:0000259" key="6">
    <source>
        <dbReference type="Pfam" id="PF04932"/>
    </source>
</evidence>
<feature type="transmembrane region" description="Helical" evidence="5">
    <location>
        <begin position="279"/>
        <end position="298"/>
    </location>
</feature>
<feature type="transmembrane region" description="Helical" evidence="5">
    <location>
        <begin position="177"/>
        <end position="209"/>
    </location>
</feature>
<dbReference type="GO" id="GO:0016020">
    <property type="term" value="C:membrane"/>
    <property type="evidence" value="ECO:0007669"/>
    <property type="project" value="UniProtKB-SubCell"/>
</dbReference>
<dbReference type="PANTHER" id="PTHR37422:SF13">
    <property type="entry name" value="LIPOPOLYSACCHARIDE BIOSYNTHESIS PROTEIN PA4999-RELATED"/>
    <property type="match status" value="1"/>
</dbReference>
<keyword evidence="3 5" id="KW-1133">Transmembrane helix</keyword>
<accession>A0A6A7KBF3</accession>
<comment type="caution">
    <text evidence="7">The sequence shown here is derived from an EMBL/GenBank/DDBJ whole genome shotgun (WGS) entry which is preliminary data.</text>
</comment>
<feature type="transmembrane region" description="Helical" evidence="5">
    <location>
        <begin position="246"/>
        <end position="267"/>
    </location>
</feature>
<evidence type="ECO:0000313" key="7">
    <source>
        <dbReference type="EMBL" id="MPW26675.1"/>
    </source>
</evidence>
<evidence type="ECO:0000256" key="1">
    <source>
        <dbReference type="ARBA" id="ARBA00004141"/>
    </source>
</evidence>
<name>A0A6A7KBF3_9FIRM</name>
<reference evidence="7 8" key="1">
    <citation type="submission" date="2019-10" db="EMBL/GenBank/DDBJ databases">
        <title>Alkalibaculum tamaniensis sp.nov., a new alkaliphilic acetogen, isolated on methoxylated aromatics from a mud volcano.</title>
        <authorList>
            <person name="Khomyakova M.A."/>
            <person name="Merkel A.Y."/>
            <person name="Bonch-Osmolovskaya E.A."/>
            <person name="Slobodkin A.I."/>
        </authorList>
    </citation>
    <scope>NUCLEOTIDE SEQUENCE [LARGE SCALE GENOMIC DNA]</scope>
    <source>
        <strain evidence="7 8">M08DMB</strain>
    </source>
</reference>
<feature type="transmembrane region" description="Helical" evidence="5">
    <location>
        <begin position="61"/>
        <end position="79"/>
    </location>
</feature>
<dbReference type="InterPro" id="IPR051533">
    <property type="entry name" value="WaaL-like"/>
</dbReference>
<evidence type="ECO:0000256" key="2">
    <source>
        <dbReference type="ARBA" id="ARBA00022692"/>
    </source>
</evidence>
<feature type="transmembrane region" description="Helical" evidence="5">
    <location>
        <begin position="215"/>
        <end position="234"/>
    </location>
</feature>
<dbReference type="InterPro" id="IPR007016">
    <property type="entry name" value="O-antigen_ligase-rel_domated"/>
</dbReference>
<feature type="transmembrane region" description="Helical" evidence="5">
    <location>
        <begin position="344"/>
        <end position="361"/>
    </location>
</feature>
<evidence type="ECO:0000256" key="4">
    <source>
        <dbReference type="ARBA" id="ARBA00023136"/>
    </source>
</evidence>
<dbReference type="Proteomes" id="UP000440004">
    <property type="component" value="Unassembled WGS sequence"/>
</dbReference>
<feature type="transmembrane region" description="Helical" evidence="5">
    <location>
        <begin position="6"/>
        <end position="28"/>
    </location>
</feature>
<evidence type="ECO:0000313" key="8">
    <source>
        <dbReference type="Proteomes" id="UP000440004"/>
    </source>
</evidence>
<feature type="transmembrane region" description="Helical" evidence="5">
    <location>
        <begin position="319"/>
        <end position="338"/>
    </location>
</feature>
<feature type="transmembrane region" description="Helical" evidence="5">
    <location>
        <begin position="148"/>
        <end position="165"/>
    </location>
</feature>
<feature type="domain" description="O-antigen ligase-related" evidence="6">
    <location>
        <begin position="179"/>
        <end position="296"/>
    </location>
</feature>
<proteinExistence type="predicted"/>
<dbReference type="AlphaFoldDB" id="A0A6A7KBF3"/>
<dbReference type="EMBL" id="WHNX01000023">
    <property type="protein sequence ID" value="MPW26675.1"/>
    <property type="molecule type" value="Genomic_DNA"/>
</dbReference>
<comment type="subcellular location">
    <subcellularLocation>
        <location evidence="1">Membrane</location>
        <topology evidence="1">Multi-pass membrane protein</topology>
    </subcellularLocation>
</comment>
<protein>
    <recommendedName>
        <fullName evidence="6">O-antigen ligase-related domain-containing protein</fullName>
    </recommendedName>
</protein>
<dbReference type="PANTHER" id="PTHR37422">
    <property type="entry name" value="TEICHURONIC ACID BIOSYNTHESIS PROTEIN TUAE"/>
    <property type="match status" value="1"/>
</dbReference>
<feature type="transmembrane region" description="Helical" evidence="5">
    <location>
        <begin position="35"/>
        <end position="55"/>
    </location>
</feature>
<evidence type="ECO:0000256" key="5">
    <source>
        <dbReference type="SAM" id="Phobius"/>
    </source>
</evidence>
<dbReference type="Pfam" id="PF04932">
    <property type="entry name" value="Wzy_C"/>
    <property type="match status" value="1"/>
</dbReference>
<evidence type="ECO:0000256" key="3">
    <source>
        <dbReference type="ARBA" id="ARBA00022989"/>
    </source>
</evidence>
<keyword evidence="8" id="KW-1185">Reference proteome</keyword>